<dbReference type="EMBL" id="JAVDUU010000003">
    <property type="protein sequence ID" value="MDR6943174.1"/>
    <property type="molecule type" value="Genomic_DNA"/>
</dbReference>
<organism evidence="6 7">
    <name type="scientific">Mucilaginibacter pocheonensis</name>
    <dbReference type="NCBI Taxonomy" id="398050"/>
    <lineage>
        <taxon>Bacteria</taxon>
        <taxon>Pseudomonadati</taxon>
        <taxon>Bacteroidota</taxon>
        <taxon>Sphingobacteriia</taxon>
        <taxon>Sphingobacteriales</taxon>
        <taxon>Sphingobacteriaceae</taxon>
        <taxon>Mucilaginibacter</taxon>
    </lineage>
</organism>
<evidence type="ECO:0000256" key="1">
    <source>
        <dbReference type="ARBA" id="ARBA00022801"/>
    </source>
</evidence>
<dbReference type="Gene3D" id="3.40.50.180">
    <property type="entry name" value="Methylesterase CheB, C-terminal domain"/>
    <property type="match status" value="1"/>
</dbReference>
<dbReference type="PANTHER" id="PTHR42872">
    <property type="entry name" value="PROTEIN-GLUTAMATE METHYLESTERASE/PROTEIN-GLUTAMINE GLUTAMINASE"/>
    <property type="match status" value="1"/>
</dbReference>
<dbReference type="RefSeq" id="WP_310096978.1">
    <property type="nucleotide sequence ID" value="NZ_JAVDUU010000003.1"/>
</dbReference>
<evidence type="ECO:0000259" key="5">
    <source>
        <dbReference type="PROSITE" id="PS50122"/>
    </source>
</evidence>
<keyword evidence="1 6" id="KW-0378">Hydrolase</keyword>
<dbReference type="InterPro" id="IPR000673">
    <property type="entry name" value="Sig_transdc_resp-reg_Me-estase"/>
</dbReference>
<dbReference type="PIRSF" id="PIRSF036461">
    <property type="entry name" value="Chmtx_methlestr"/>
    <property type="match status" value="1"/>
</dbReference>
<feature type="domain" description="CheB-type methylesterase" evidence="5">
    <location>
        <begin position="1"/>
        <end position="191"/>
    </location>
</feature>
<comment type="caution">
    <text evidence="4">Lacks conserved residue(s) required for the propagation of feature annotation.</text>
</comment>
<protein>
    <recommendedName>
        <fullName evidence="2">protein-glutamate methylesterase</fullName>
        <ecNumber evidence="2">3.1.1.61</ecNumber>
    </recommendedName>
</protein>
<keyword evidence="7" id="KW-1185">Reference proteome</keyword>
<sequence>MDIKNNIVVIGASAGGLQAMTELVSHLPENINAPVFAVLHLSKDSQPDIILQYLQSNTRLTCRIPVDGESFQKGYFYLAPANCHMMIGKDVIRVNKGPHENRWRPSIDVLFRSAAANYDSNVIGIILTGLLDDGTSGMSAIKRCGGTTIVQEPSEAAFPDMPTNVINNVTVDYRVSIADIAYILEDLFSKPKQPFTNIPPDVKLEAEITERRNFSMENLRQIATHSVFTCPDCGGGLWKINSDDEIHRYRCHTGHVYNEDILLKKQQESLEESVWVSIRMLEERRNLLLTMGKHAEESGKIDHALSYQEKANETTVHIERLKTLLGIVEENEEPKQYG</sequence>
<dbReference type="SUPFAM" id="SSF52738">
    <property type="entry name" value="Methylesterase CheB, C-terminal domain"/>
    <property type="match status" value="1"/>
</dbReference>
<comment type="caution">
    <text evidence="6">The sequence shown here is derived from an EMBL/GenBank/DDBJ whole genome shotgun (WGS) entry which is preliminary data.</text>
</comment>
<dbReference type="CDD" id="cd16433">
    <property type="entry name" value="CheB"/>
    <property type="match status" value="1"/>
</dbReference>
<dbReference type="Proteomes" id="UP001247620">
    <property type="component" value="Unassembled WGS sequence"/>
</dbReference>
<evidence type="ECO:0000256" key="4">
    <source>
        <dbReference type="PROSITE-ProRule" id="PRU00050"/>
    </source>
</evidence>
<name>A0ABU1TD02_9SPHI</name>
<dbReference type="Pfam" id="PF01339">
    <property type="entry name" value="CheB_methylest"/>
    <property type="match status" value="1"/>
</dbReference>
<dbReference type="GO" id="GO:0008984">
    <property type="term" value="F:protein-glutamate methylesterase activity"/>
    <property type="evidence" value="ECO:0007669"/>
    <property type="project" value="UniProtKB-EC"/>
</dbReference>
<dbReference type="InterPro" id="IPR035909">
    <property type="entry name" value="CheB_C"/>
</dbReference>
<evidence type="ECO:0000256" key="3">
    <source>
        <dbReference type="ARBA" id="ARBA00048267"/>
    </source>
</evidence>
<proteinExistence type="predicted"/>
<accession>A0ABU1TD02</accession>
<gene>
    <name evidence="6" type="ORF">J2W55_003027</name>
</gene>
<evidence type="ECO:0000313" key="6">
    <source>
        <dbReference type="EMBL" id="MDR6943174.1"/>
    </source>
</evidence>
<dbReference type="PROSITE" id="PS50122">
    <property type="entry name" value="CHEB"/>
    <property type="match status" value="1"/>
</dbReference>
<dbReference type="PANTHER" id="PTHR42872:SF6">
    <property type="entry name" value="PROTEIN-GLUTAMATE METHYLESTERASE_PROTEIN-GLUTAMINE GLUTAMINASE"/>
    <property type="match status" value="1"/>
</dbReference>
<dbReference type="InterPro" id="IPR011247">
    <property type="entry name" value="Chemotax_prot-Glu_Me-esterase"/>
</dbReference>
<reference evidence="6 7" key="1">
    <citation type="submission" date="2023-07" db="EMBL/GenBank/DDBJ databases">
        <title>Sorghum-associated microbial communities from plants grown in Nebraska, USA.</title>
        <authorList>
            <person name="Schachtman D."/>
        </authorList>
    </citation>
    <scope>NUCLEOTIDE SEQUENCE [LARGE SCALE GENOMIC DNA]</scope>
    <source>
        <strain evidence="6 7">3262</strain>
    </source>
</reference>
<dbReference type="EC" id="3.1.1.61" evidence="2"/>
<evidence type="ECO:0000256" key="2">
    <source>
        <dbReference type="ARBA" id="ARBA00039140"/>
    </source>
</evidence>
<comment type="catalytic activity">
    <reaction evidence="3">
        <text>[protein]-L-glutamate 5-O-methyl ester + H2O = L-glutamyl-[protein] + methanol + H(+)</text>
        <dbReference type="Rhea" id="RHEA:23236"/>
        <dbReference type="Rhea" id="RHEA-COMP:10208"/>
        <dbReference type="Rhea" id="RHEA-COMP:10311"/>
        <dbReference type="ChEBI" id="CHEBI:15377"/>
        <dbReference type="ChEBI" id="CHEBI:15378"/>
        <dbReference type="ChEBI" id="CHEBI:17790"/>
        <dbReference type="ChEBI" id="CHEBI:29973"/>
        <dbReference type="ChEBI" id="CHEBI:82795"/>
        <dbReference type="EC" id="3.1.1.61"/>
    </reaction>
</comment>
<evidence type="ECO:0000313" key="7">
    <source>
        <dbReference type="Proteomes" id="UP001247620"/>
    </source>
</evidence>